<evidence type="ECO:0000313" key="1">
    <source>
        <dbReference type="EMBL" id="CAB3999592.1"/>
    </source>
</evidence>
<evidence type="ECO:0000313" key="2">
    <source>
        <dbReference type="Proteomes" id="UP001152795"/>
    </source>
</evidence>
<proteinExistence type="predicted"/>
<dbReference type="Proteomes" id="UP001152795">
    <property type="component" value="Unassembled WGS sequence"/>
</dbReference>
<gene>
    <name evidence="1" type="ORF">PACLA_8A068223</name>
</gene>
<name>A0A6S7HZG5_PARCT</name>
<dbReference type="AlphaFoldDB" id="A0A6S7HZG5"/>
<sequence length="294" mass="31666">MEQEIRDRGMTWVFKGTVDEMKDSFMDHVDGTRRHKIYQHLESDCSTCCKEKVKARISDLPLVNYLNVCTNEPESQQLAFCSTHSVLASKHGIPTNLREFLHNYCKVEKCIDVFDSSTINLSDARQINNAASNLPDRDQTPSNVADSQAVTTNLTSFPKFSTSSTQPAVVSSELSTNSGQPVIVSVSLELATNSTPPVVVSADLYTNSARPVVMLAELSTSSARPVVVSSELSTNSSQPVIVSVSPELATNSTPPVVVSADLSTKSARPVVSPELSINSARPVVMSAELSTSSA</sequence>
<dbReference type="OrthoDB" id="10011386at2759"/>
<dbReference type="EMBL" id="CACRXK020003620">
    <property type="protein sequence ID" value="CAB3999592.1"/>
    <property type="molecule type" value="Genomic_DNA"/>
</dbReference>
<protein>
    <submittedName>
        <fullName evidence="1">Uncharacterized protein</fullName>
    </submittedName>
</protein>
<comment type="caution">
    <text evidence="1">The sequence shown here is derived from an EMBL/GenBank/DDBJ whole genome shotgun (WGS) entry which is preliminary data.</text>
</comment>
<accession>A0A6S7HZG5</accession>
<organism evidence="1 2">
    <name type="scientific">Paramuricea clavata</name>
    <name type="common">Red gorgonian</name>
    <name type="synonym">Violescent sea-whip</name>
    <dbReference type="NCBI Taxonomy" id="317549"/>
    <lineage>
        <taxon>Eukaryota</taxon>
        <taxon>Metazoa</taxon>
        <taxon>Cnidaria</taxon>
        <taxon>Anthozoa</taxon>
        <taxon>Octocorallia</taxon>
        <taxon>Malacalcyonacea</taxon>
        <taxon>Plexauridae</taxon>
        <taxon>Paramuricea</taxon>
    </lineage>
</organism>
<reference evidence="1" key="1">
    <citation type="submission" date="2020-04" db="EMBL/GenBank/DDBJ databases">
        <authorList>
            <person name="Alioto T."/>
            <person name="Alioto T."/>
            <person name="Gomez Garrido J."/>
        </authorList>
    </citation>
    <scope>NUCLEOTIDE SEQUENCE</scope>
    <source>
        <strain evidence="1">A484AB</strain>
    </source>
</reference>
<keyword evidence="2" id="KW-1185">Reference proteome</keyword>